<dbReference type="Pfam" id="PF00643">
    <property type="entry name" value="zf-B_box"/>
    <property type="match status" value="1"/>
</dbReference>
<keyword evidence="5" id="KW-0862">Zinc</keyword>
<dbReference type="PANTHER" id="PTHR31874">
    <property type="entry name" value="CCT MOTIF FAMILY PROTEIN, EXPRESSED"/>
    <property type="match status" value="1"/>
</dbReference>
<dbReference type="CDD" id="cd19821">
    <property type="entry name" value="Bbox1_BBX-like"/>
    <property type="match status" value="1"/>
</dbReference>
<protein>
    <submittedName>
        <fullName evidence="11">B-box zinc finger protein</fullName>
    </submittedName>
</protein>
<dbReference type="InterPro" id="IPR052453">
    <property type="entry name" value="CONSTANS-like_ZF"/>
</dbReference>
<evidence type="ECO:0000259" key="10">
    <source>
        <dbReference type="PROSITE" id="PS51017"/>
    </source>
</evidence>
<evidence type="ECO:0000256" key="4">
    <source>
        <dbReference type="ARBA" id="ARBA00022771"/>
    </source>
</evidence>
<name>A0A5B9G1Z8_BETPL</name>
<keyword evidence="3" id="KW-0479">Metal-binding</keyword>
<dbReference type="AlphaFoldDB" id="A0A5B9G1Z8"/>
<dbReference type="SMART" id="SM00336">
    <property type="entry name" value="BBOX"/>
    <property type="match status" value="1"/>
</dbReference>
<dbReference type="InterPro" id="IPR010402">
    <property type="entry name" value="CCT_domain"/>
</dbReference>
<evidence type="ECO:0000256" key="7">
    <source>
        <dbReference type="PROSITE-ProRule" id="PRU00024"/>
    </source>
</evidence>
<reference evidence="11" key="1">
    <citation type="submission" date="2019-01" db="EMBL/GenBank/DDBJ databases">
        <authorList>
            <person name="Zhao H."/>
        </authorList>
    </citation>
    <scope>NUCLEOTIDE SEQUENCE</scope>
</reference>
<feature type="domain" description="CCT" evidence="10">
    <location>
        <begin position="344"/>
        <end position="386"/>
    </location>
</feature>
<evidence type="ECO:0000256" key="1">
    <source>
        <dbReference type="ARBA" id="ARBA00004123"/>
    </source>
</evidence>
<organism evidence="11">
    <name type="scientific">Betula platyphylla</name>
    <name type="common">Asian white birch</name>
    <dbReference type="NCBI Taxonomy" id="78630"/>
    <lineage>
        <taxon>Eukaryota</taxon>
        <taxon>Viridiplantae</taxon>
        <taxon>Streptophyta</taxon>
        <taxon>Embryophyta</taxon>
        <taxon>Tracheophyta</taxon>
        <taxon>Spermatophyta</taxon>
        <taxon>Magnoliopsida</taxon>
        <taxon>eudicotyledons</taxon>
        <taxon>Gunneridae</taxon>
        <taxon>Pentapetalae</taxon>
        <taxon>rosids</taxon>
        <taxon>fabids</taxon>
        <taxon>Fagales</taxon>
        <taxon>Betulaceae</taxon>
        <taxon>Betula</taxon>
    </lineage>
</organism>
<comment type="subcellular location">
    <subcellularLocation>
        <location evidence="1 8">Nucleus</location>
    </subcellularLocation>
</comment>
<evidence type="ECO:0000256" key="6">
    <source>
        <dbReference type="ARBA" id="ARBA00023242"/>
    </source>
</evidence>
<dbReference type="PROSITE" id="PS51017">
    <property type="entry name" value="CCT"/>
    <property type="match status" value="1"/>
</dbReference>
<dbReference type="GO" id="GO:0005634">
    <property type="term" value="C:nucleus"/>
    <property type="evidence" value="ECO:0007669"/>
    <property type="project" value="UniProtKB-SubCell"/>
</dbReference>
<keyword evidence="6 8" id="KW-0539">Nucleus</keyword>
<dbReference type="GO" id="GO:0008270">
    <property type="term" value="F:zinc ion binding"/>
    <property type="evidence" value="ECO:0007669"/>
    <property type="project" value="UniProtKB-KW"/>
</dbReference>
<dbReference type="Pfam" id="PF06203">
    <property type="entry name" value="CCT"/>
    <property type="match status" value="1"/>
</dbReference>
<dbReference type="InterPro" id="IPR049808">
    <property type="entry name" value="CONSTANS-like_Bbox1"/>
</dbReference>
<evidence type="ECO:0000313" key="11">
    <source>
        <dbReference type="EMBL" id="QEE59944.1"/>
    </source>
</evidence>
<evidence type="ECO:0000256" key="3">
    <source>
        <dbReference type="ARBA" id="ARBA00022723"/>
    </source>
</evidence>
<sequence length="388" mass="44021">MIAEKKAANAMGGKTARACDSCLRRRARWFCAADDAFLCQSCDAFVHSANQLASRHERVRLQTSSFKLSTSTVDSSPPPVLPAWHRGFTRKARTPRHYKKEERVFFNPLPFVPEIGSEEASPDAGNDDQLLCRVPVFDPFAAELCNEMGNAIVDERKAAGADDDELDDLHGLLLPSDMELAEFAADVESLLGKGLLDCKEEDDVDGADQGRVKVEEEEELEAIVACQLNPQLDMMRETLDWNFDYYESAAAGEEVERKVVPMAETEMMNIGRECKEEMKREMFLRLNYEAVITAWPGQCSPWTTGTRPQLHPDDCWSDFMGSFPRDVHLHAYGDAGVGSDHVGREARVSRYREKRRTRLFSKKIRYEVRKLNAEKRPRMKGRFVKRTS</sequence>
<evidence type="ECO:0000256" key="8">
    <source>
        <dbReference type="PROSITE-ProRule" id="PRU00357"/>
    </source>
</evidence>
<keyword evidence="4 7" id="KW-0863">Zinc-finger</keyword>
<dbReference type="GO" id="GO:0006355">
    <property type="term" value="P:regulation of DNA-templated transcription"/>
    <property type="evidence" value="ECO:0007669"/>
    <property type="project" value="TreeGrafter"/>
</dbReference>
<dbReference type="EMBL" id="MK451861">
    <property type="protein sequence ID" value="QEE59944.1"/>
    <property type="molecule type" value="mRNA"/>
</dbReference>
<evidence type="ECO:0000256" key="5">
    <source>
        <dbReference type="ARBA" id="ARBA00022833"/>
    </source>
</evidence>
<feature type="domain" description="B box-type" evidence="9">
    <location>
        <begin position="14"/>
        <end position="61"/>
    </location>
</feature>
<dbReference type="InterPro" id="IPR000315">
    <property type="entry name" value="Znf_B-box"/>
</dbReference>
<accession>A0A5B9G1Z8</accession>
<evidence type="ECO:0000259" key="9">
    <source>
        <dbReference type="PROSITE" id="PS50119"/>
    </source>
</evidence>
<proteinExistence type="evidence at transcript level"/>
<dbReference type="PROSITE" id="PS50119">
    <property type="entry name" value="ZF_BBOX"/>
    <property type="match status" value="1"/>
</dbReference>
<comment type="similarity">
    <text evidence="2">Belongs to the CONSTANS family.</text>
</comment>
<evidence type="ECO:0000256" key="2">
    <source>
        <dbReference type="ARBA" id="ARBA00010024"/>
    </source>
</evidence>
<dbReference type="PANTHER" id="PTHR31874:SF55">
    <property type="entry name" value="ZINC FINGER PROTEIN CONSTANS-LIKE 7"/>
    <property type="match status" value="1"/>
</dbReference>